<dbReference type="InterPro" id="IPR038363">
    <property type="entry name" value="LepA_C_sf"/>
</dbReference>
<comment type="function">
    <text evidence="8">Required for accurate and efficient protein synthesis under certain stress conditions. May act as a fidelity factor of the translation reaction, by catalyzing a one-codon backward translocation of tRNAs on improperly translocated ribosomes. Back-translocation proceeds from a post-translocation (POST) complex to a pre-translocation (PRE) complex, thus giving elongation factor G a second chance to translocate the tRNAs correctly. Binds to ribosomes in a GTP-dependent manner.</text>
</comment>
<evidence type="ECO:0000256" key="5">
    <source>
        <dbReference type="ARBA" id="ARBA00022917"/>
    </source>
</evidence>
<dbReference type="Pfam" id="PF00009">
    <property type="entry name" value="GTP_EFTU"/>
    <property type="match status" value="1"/>
</dbReference>
<dbReference type="RefSeq" id="WP_212332182.1">
    <property type="nucleotide sequence ID" value="NZ_JAGVRH010000019.1"/>
</dbReference>
<evidence type="ECO:0000313" key="11">
    <source>
        <dbReference type="Proteomes" id="UP000811481"/>
    </source>
</evidence>
<dbReference type="PROSITE" id="PS51722">
    <property type="entry name" value="G_TR_2"/>
    <property type="match status" value="1"/>
</dbReference>
<keyword evidence="6 8" id="KW-0342">GTP-binding</keyword>
<keyword evidence="7 8" id="KW-0472">Membrane</keyword>
<dbReference type="Pfam" id="PF06421">
    <property type="entry name" value="LepA_C"/>
    <property type="match status" value="1"/>
</dbReference>
<organism evidence="10 11">
    <name type="scientific">'Fragaria x ananassa' phyllody phytoplasma</name>
    <dbReference type="NCBI Taxonomy" id="2358428"/>
    <lineage>
        <taxon>Bacteria</taxon>
        <taxon>Bacillati</taxon>
        <taxon>Mycoplasmatota</taxon>
        <taxon>Mollicutes</taxon>
        <taxon>Acholeplasmatales</taxon>
        <taxon>Acholeplasmataceae</taxon>
        <taxon>Candidatus Phytoplasma</taxon>
        <taxon>16SrXIII (Mexican periwinkle virescence group)</taxon>
    </lineage>
</organism>
<keyword evidence="5 8" id="KW-0648">Protein biosynthesis</keyword>
<evidence type="ECO:0000256" key="4">
    <source>
        <dbReference type="ARBA" id="ARBA00022801"/>
    </source>
</evidence>
<dbReference type="InterPro" id="IPR031157">
    <property type="entry name" value="G_TR_CS"/>
</dbReference>
<protein>
    <recommendedName>
        <fullName evidence="8">Elongation factor 4</fullName>
        <shortName evidence="8">EF-4</shortName>
        <ecNumber evidence="8">3.6.5.n1</ecNumber>
    </recommendedName>
    <alternativeName>
        <fullName evidence="8">Ribosomal back-translocase LepA</fullName>
    </alternativeName>
</protein>
<feature type="binding site" evidence="8">
    <location>
        <begin position="140"/>
        <end position="143"/>
    </location>
    <ligand>
        <name>GTP</name>
        <dbReference type="ChEBI" id="CHEBI:37565"/>
    </ligand>
</feature>
<evidence type="ECO:0000256" key="7">
    <source>
        <dbReference type="ARBA" id="ARBA00023136"/>
    </source>
</evidence>
<proteinExistence type="inferred from homology"/>
<keyword evidence="11" id="KW-1185">Reference proteome</keyword>
<dbReference type="CDD" id="cd01890">
    <property type="entry name" value="LepA"/>
    <property type="match status" value="1"/>
</dbReference>
<evidence type="ECO:0000313" key="10">
    <source>
        <dbReference type="EMBL" id="MBS2126615.1"/>
    </source>
</evidence>
<dbReference type="InterPro" id="IPR000795">
    <property type="entry name" value="T_Tr_GTP-bd_dom"/>
</dbReference>
<evidence type="ECO:0000259" key="9">
    <source>
        <dbReference type="PROSITE" id="PS51722"/>
    </source>
</evidence>
<dbReference type="InterPro" id="IPR035647">
    <property type="entry name" value="EFG_III/V"/>
</dbReference>
<dbReference type="EC" id="3.6.5.n1" evidence="8"/>
<dbReference type="NCBIfam" id="TIGR00231">
    <property type="entry name" value="small_GTP"/>
    <property type="match status" value="1"/>
</dbReference>
<dbReference type="InterPro" id="IPR013842">
    <property type="entry name" value="LepA_CTD"/>
</dbReference>
<dbReference type="InterPro" id="IPR006297">
    <property type="entry name" value="EF-4"/>
</dbReference>
<evidence type="ECO:0000256" key="3">
    <source>
        <dbReference type="ARBA" id="ARBA00022741"/>
    </source>
</evidence>
<dbReference type="InterPro" id="IPR035654">
    <property type="entry name" value="LepA_IV"/>
</dbReference>
<dbReference type="GO" id="GO:0003746">
    <property type="term" value="F:translation elongation factor activity"/>
    <property type="evidence" value="ECO:0007669"/>
    <property type="project" value="UniProtKB-KW"/>
</dbReference>
<dbReference type="PANTHER" id="PTHR43512:SF4">
    <property type="entry name" value="TRANSLATION FACTOR GUF1 HOMOLOG, CHLOROPLASTIC"/>
    <property type="match status" value="1"/>
</dbReference>
<dbReference type="SUPFAM" id="SSF50447">
    <property type="entry name" value="Translation proteins"/>
    <property type="match status" value="1"/>
</dbReference>
<name>A0ABS5K5U5_9MOLU</name>
<keyword evidence="4 8" id="KW-0378">Hydrolase</keyword>
<accession>A0ABS5K5U5</accession>
<gene>
    <name evidence="8 10" type="primary">lepA</name>
    <name evidence="10" type="ORF">J8J04_02890</name>
</gene>
<comment type="caution">
    <text evidence="10">The sequence shown here is derived from an EMBL/GenBank/DDBJ whole genome shotgun (WGS) entry which is preliminary data.</text>
</comment>
<dbReference type="Gene3D" id="3.40.50.300">
    <property type="entry name" value="P-loop containing nucleotide triphosphate hydrolases"/>
    <property type="match status" value="1"/>
</dbReference>
<dbReference type="SUPFAM" id="SSF52540">
    <property type="entry name" value="P-loop containing nucleoside triphosphate hydrolases"/>
    <property type="match status" value="1"/>
</dbReference>
<dbReference type="InterPro" id="IPR005225">
    <property type="entry name" value="Small_GTP-bd"/>
</dbReference>
<comment type="catalytic activity">
    <reaction evidence="8">
        <text>GTP + H2O = GDP + phosphate + H(+)</text>
        <dbReference type="Rhea" id="RHEA:19669"/>
        <dbReference type="ChEBI" id="CHEBI:15377"/>
        <dbReference type="ChEBI" id="CHEBI:15378"/>
        <dbReference type="ChEBI" id="CHEBI:37565"/>
        <dbReference type="ChEBI" id="CHEBI:43474"/>
        <dbReference type="ChEBI" id="CHEBI:58189"/>
        <dbReference type="EC" id="3.6.5.n1"/>
    </reaction>
</comment>
<comment type="subcellular location">
    <subcellularLocation>
        <location evidence="8">Cell membrane</location>
        <topology evidence="8">Peripheral membrane protein</topology>
        <orientation evidence="8">Cytoplasmic side</orientation>
    </subcellularLocation>
</comment>
<evidence type="ECO:0000256" key="6">
    <source>
        <dbReference type="ARBA" id="ARBA00023134"/>
    </source>
</evidence>
<dbReference type="Gene3D" id="3.30.70.240">
    <property type="match status" value="1"/>
</dbReference>
<dbReference type="PANTHER" id="PTHR43512">
    <property type="entry name" value="TRANSLATION FACTOR GUF1-RELATED"/>
    <property type="match status" value="1"/>
</dbReference>
<keyword evidence="10" id="KW-0251">Elongation factor</keyword>
<keyword evidence="3 8" id="KW-0547">Nucleotide-binding</keyword>
<dbReference type="Pfam" id="PF00679">
    <property type="entry name" value="EFG_C"/>
    <property type="match status" value="1"/>
</dbReference>
<dbReference type="PRINTS" id="PR00315">
    <property type="entry name" value="ELONGATNFCT"/>
</dbReference>
<dbReference type="HAMAP" id="MF_00071">
    <property type="entry name" value="LepA"/>
    <property type="match status" value="1"/>
</dbReference>
<dbReference type="NCBIfam" id="TIGR01393">
    <property type="entry name" value="lepA"/>
    <property type="match status" value="1"/>
</dbReference>
<dbReference type="Pfam" id="PF03144">
    <property type="entry name" value="GTP_EFTU_D2"/>
    <property type="match status" value="1"/>
</dbReference>
<dbReference type="CDD" id="cd03709">
    <property type="entry name" value="lepA_C"/>
    <property type="match status" value="1"/>
</dbReference>
<dbReference type="SUPFAM" id="SSF54980">
    <property type="entry name" value="EF-G C-terminal domain-like"/>
    <property type="match status" value="2"/>
</dbReference>
<evidence type="ECO:0000256" key="1">
    <source>
        <dbReference type="ARBA" id="ARBA00005454"/>
    </source>
</evidence>
<keyword evidence="2 8" id="KW-1003">Cell membrane</keyword>
<dbReference type="GO" id="GO:0016787">
    <property type="term" value="F:hydrolase activity"/>
    <property type="evidence" value="ECO:0007669"/>
    <property type="project" value="UniProtKB-KW"/>
</dbReference>
<dbReference type="Gene3D" id="2.40.30.10">
    <property type="entry name" value="Translation factors"/>
    <property type="match status" value="1"/>
</dbReference>
<feature type="domain" description="Tr-type G" evidence="9">
    <location>
        <begin position="11"/>
        <end position="193"/>
    </location>
</feature>
<dbReference type="EMBL" id="JAGVRH010000019">
    <property type="protein sequence ID" value="MBS2126615.1"/>
    <property type="molecule type" value="Genomic_DNA"/>
</dbReference>
<dbReference type="CDD" id="cd03699">
    <property type="entry name" value="EF4_II"/>
    <property type="match status" value="1"/>
</dbReference>
<comment type="similarity">
    <text evidence="1 8">Belongs to the TRAFAC class translation factor GTPase superfamily. Classic translation factor GTPase family. LepA subfamily.</text>
</comment>
<dbReference type="PROSITE" id="PS00301">
    <property type="entry name" value="G_TR_1"/>
    <property type="match status" value="1"/>
</dbReference>
<dbReference type="Gene3D" id="3.30.70.2570">
    <property type="entry name" value="Elongation factor 4, C-terminal domain"/>
    <property type="match status" value="1"/>
</dbReference>
<evidence type="ECO:0000256" key="8">
    <source>
        <dbReference type="HAMAP-Rule" id="MF_00071"/>
    </source>
</evidence>
<dbReference type="CDD" id="cd16260">
    <property type="entry name" value="EF4_III"/>
    <property type="match status" value="1"/>
</dbReference>
<dbReference type="InterPro" id="IPR009000">
    <property type="entry name" value="Transl_B-barrel_sf"/>
</dbReference>
<feature type="binding site" evidence="8">
    <location>
        <begin position="23"/>
        <end position="28"/>
    </location>
    <ligand>
        <name>GTP</name>
        <dbReference type="ChEBI" id="CHEBI:37565"/>
    </ligand>
</feature>
<dbReference type="Gene3D" id="3.30.70.870">
    <property type="entry name" value="Elongation Factor G (Translational Gtpase), domain 3"/>
    <property type="match status" value="1"/>
</dbReference>
<sequence length="605" mass="68044">MNIEKIKERQKHIRNFSIIAHIDHGKSTLADRILELTGTIDKRIMQSQILDSMYLERERGITIKLNAVEIFYQARDGKTYVMHLIDTPGHVDFSYEVSRSLAACEGALLVIDAAQGIQAQTLANVYLAKDNNLTIIPVINKIDLPSADVNKVKKEIKETLNIPSDNAILASGKTGLGVIEILETIVTQIKPPQGDPNKPLQALIFDSYFDSYKGVVPSIRLINGTVKKGDQICFMASNQTYEVVEVGVYNPKQTMKEFLVPGDVGYLNAAIKNIDHIRVGDTITSKNKPALVPLPGYKQMNSVVFCGLYPVETNKYEILKEALEKLKLNDSSLIFEPESSSALGLGFRTGFLGLLHMEIIQERISREFGVEVIATAPSVIYYVYTIQGQKMLVDNPSKLPVSQMIDKIEEPFIQATIICPEIYIGKVMELSQKNRGSLKNIEYIDCQRTKINYLLPFSEIIYSYFDKLKSLTQGYASFDYEIDEYRVSKLQKMDILLNGEVIDALSVIVHHDFAYSRGKAICETLKEFIPKQMFEIPIQAALGKKIIARETIKAMRKDVTAKLYGGDITRKKKLLEKQKKGKKKMKTLGKVQLPQKAFLAILSTK</sequence>
<dbReference type="InterPro" id="IPR004161">
    <property type="entry name" value="EFTu-like_2"/>
</dbReference>
<dbReference type="InterPro" id="IPR027417">
    <property type="entry name" value="P-loop_NTPase"/>
</dbReference>
<dbReference type="InterPro" id="IPR000640">
    <property type="entry name" value="EFG_V-like"/>
</dbReference>
<evidence type="ECO:0000256" key="2">
    <source>
        <dbReference type="ARBA" id="ARBA00022475"/>
    </source>
</evidence>
<reference evidence="10" key="1">
    <citation type="submission" date="2021-04" db="EMBL/GenBank/DDBJ databases">
        <title>Draft genome sequence of StrPh-CL8, a phytoplasma strain causing strawberry phyllody in Chile.</title>
        <authorList>
            <person name="Cui W."/>
            <person name="Zamorano A."/>
            <person name="Fiore N."/>
        </authorList>
    </citation>
    <scope>NUCLEOTIDE SEQUENCE [LARGE SCALE GENOMIC DNA]</scope>
    <source>
        <strain evidence="10">StrPh-Cl</strain>
    </source>
</reference>
<dbReference type="Proteomes" id="UP000811481">
    <property type="component" value="Unassembled WGS sequence"/>
</dbReference>